<feature type="active site" description="Acyl-thioester intermediate" evidence="4">
    <location>
        <position position="140"/>
    </location>
</feature>
<evidence type="ECO:0000313" key="7">
    <source>
        <dbReference type="EMBL" id="QNN67101.1"/>
    </source>
</evidence>
<dbReference type="PANTHER" id="PTHR11877">
    <property type="entry name" value="HYDROXYMETHYLGLUTARYL-COA SYNTHASE"/>
    <property type="match status" value="1"/>
</dbReference>
<dbReference type="KEGG" id="slut:H9L13_10775"/>
<evidence type="ECO:0000256" key="1">
    <source>
        <dbReference type="ARBA" id="ARBA00005531"/>
    </source>
</evidence>
<accession>A0A7G9SGX6</accession>
<keyword evidence="2" id="KW-0808">Transferase</keyword>
<organism evidence="7 8">
    <name type="scientific">Sphingomonas lutea</name>
    <dbReference type="NCBI Taxonomy" id="1045317"/>
    <lineage>
        <taxon>Bacteria</taxon>
        <taxon>Pseudomonadati</taxon>
        <taxon>Pseudomonadota</taxon>
        <taxon>Alphaproteobacteria</taxon>
        <taxon>Sphingomonadales</taxon>
        <taxon>Sphingomonadaceae</taxon>
        <taxon>Sphingomonas</taxon>
    </lineage>
</organism>
<dbReference type="InterPro" id="IPR001099">
    <property type="entry name" value="Chalcone/stilbene_synt_N"/>
</dbReference>
<proteinExistence type="inferred from homology"/>
<dbReference type="GO" id="GO:0016747">
    <property type="term" value="F:acyltransferase activity, transferring groups other than amino-acyl groups"/>
    <property type="evidence" value="ECO:0007669"/>
    <property type="project" value="InterPro"/>
</dbReference>
<evidence type="ECO:0000256" key="3">
    <source>
        <dbReference type="ARBA" id="ARBA00023315"/>
    </source>
</evidence>
<dbReference type="RefSeq" id="WP_187537693.1">
    <property type="nucleotide sequence ID" value="NZ_BAABJT010000001.1"/>
</dbReference>
<dbReference type="GO" id="GO:0030639">
    <property type="term" value="P:polyketide biosynthetic process"/>
    <property type="evidence" value="ECO:0007669"/>
    <property type="project" value="TreeGrafter"/>
</dbReference>
<keyword evidence="3" id="KW-0012">Acyltransferase</keyword>
<keyword evidence="8" id="KW-1185">Reference proteome</keyword>
<feature type="domain" description="Chalcone/stilbene synthase C-terminal" evidence="6">
    <location>
        <begin position="214"/>
        <end position="345"/>
    </location>
</feature>
<dbReference type="PANTHER" id="PTHR11877:SF99">
    <property type="entry name" value="1,3,6,8-TETRAHYDROXYNAPHTHALENE SYNTHASE"/>
    <property type="match status" value="1"/>
</dbReference>
<protein>
    <submittedName>
        <fullName evidence="7">Type III polyketide synthase</fullName>
    </submittedName>
</protein>
<reference evidence="7 8" key="1">
    <citation type="submission" date="2020-08" db="EMBL/GenBank/DDBJ databases">
        <title>Genome sequence of Sphingomonas lutea KCTC 23642T.</title>
        <authorList>
            <person name="Hyun D.-W."/>
            <person name="Bae J.-W."/>
        </authorList>
    </citation>
    <scope>NUCLEOTIDE SEQUENCE [LARGE SCALE GENOMIC DNA]</scope>
    <source>
        <strain evidence="7 8">KCTC 23642</strain>
    </source>
</reference>
<name>A0A7G9SGX6_9SPHN</name>
<dbReference type="AlphaFoldDB" id="A0A7G9SGX6"/>
<feature type="domain" description="Chalcone/stilbene synthase N-terminal" evidence="5">
    <location>
        <begin position="6"/>
        <end position="201"/>
    </location>
</feature>
<evidence type="ECO:0000313" key="8">
    <source>
        <dbReference type="Proteomes" id="UP000515971"/>
    </source>
</evidence>
<dbReference type="Pfam" id="PF02797">
    <property type="entry name" value="Chal_sti_synt_C"/>
    <property type="match status" value="1"/>
</dbReference>
<dbReference type="InterPro" id="IPR011141">
    <property type="entry name" value="Polyketide_synthase_type-III"/>
</dbReference>
<evidence type="ECO:0000256" key="2">
    <source>
        <dbReference type="ARBA" id="ARBA00022679"/>
    </source>
</evidence>
<dbReference type="Gene3D" id="3.40.47.10">
    <property type="match status" value="2"/>
</dbReference>
<dbReference type="Pfam" id="PF00195">
    <property type="entry name" value="Chal_sti_synt_N"/>
    <property type="match status" value="1"/>
</dbReference>
<dbReference type="InterPro" id="IPR016039">
    <property type="entry name" value="Thiolase-like"/>
</dbReference>
<dbReference type="CDD" id="cd00831">
    <property type="entry name" value="CHS_like"/>
    <property type="match status" value="1"/>
</dbReference>
<evidence type="ECO:0000259" key="6">
    <source>
        <dbReference type="Pfam" id="PF02797"/>
    </source>
</evidence>
<gene>
    <name evidence="7" type="ORF">H9L13_10775</name>
</gene>
<dbReference type="Proteomes" id="UP000515971">
    <property type="component" value="Chromosome"/>
</dbReference>
<sequence>MQPCSLLSLATAVPPFVIGQAEAKEIGRRAFRRKGLFDKLAGVFDNAAIAQRHLVAPPDWYETPHGWAERNAVYLEASEKLFEEAARAAIDRAGLAPGEIDGVVTVSTTGIATPSLDARVGPRIGLRDDVRRAPVFGLGCAGGVSGLALASRLAVSDPGSNWLFVTVETCSISIRLESDDPAAIVATALFGDGAAAAVVRAGNGGLASIMGSGEKLWPDTLGIMGWRVEDPGLAVVFDRAIPPFIEAELAAAVDAMCADLRIAREDIDRFCCHPGGVKVIDAIETALELHQGELNIEREVLRDYGNMSAPTVMFALDRLIDRGLPDRVMMTAFGPGFTCAGLLLEAA</sequence>
<evidence type="ECO:0000259" key="5">
    <source>
        <dbReference type="Pfam" id="PF00195"/>
    </source>
</evidence>
<dbReference type="InterPro" id="IPR012328">
    <property type="entry name" value="Chalcone/stilbene_synt_C"/>
</dbReference>
<dbReference type="SUPFAM" id="SSF53901">
    <property type="entry name" value="Thiolase-like"/>
    <property type="match status" value="1"/>
</dbReference>
<dbReference type="EMBL" id="CP060718">
    <property type="protein sequence ID" value="QNN67101.1"/>
    <property type="molecule type" value="Genomic_DNA"/>
</dbReference>
<evidence type="ECO:0000256" key="4">
    <source>
        <dbReference type="PIRSR" id="PIRSR000451-1"/>
    </source>
</evidence>
<comment type="similarity">
    <text evidence="1">Belongs to the thiolase-like superfamily. Chalcone/stilbene synthases family.</text>
</comment>
<dbReference type="PIRSF" id="PIRSF000451">
    <property type="entry name" value="PKS_III"/>
    <property type="match status" value="1"/>
</dbReference>